<proteinExistence type="inferred from homology"/>
<keyword evidence="5" id="KW-0720">Serine protease</keyword>
<comment type="caution">
    <text evidence="9">The sequence shown here is derived from an EMBL/GenBank/DDBJ whole genome shotgun (WGS) entry which is preliminary data.</text>
</comment>
<dbReference type="InterPro" id="IPR027478">
    <property type="entry name" value="LdcA_N"/>
</dbReference>
<organism evidence="9 10">
    <name type="scientific">Lederbergia galactosidilytica</name>
    <dbReference type="NCBI Taxonomy" id="217031"/>
    <lineage>
        <taxon>Bacteria</taxon>
        <taxon>Bacillati</taxon>
        <taxon>Bacillota</taxon>
        <taxon>Bacilli</taxon>
        <taxon>Bacillales</taxon>
        <taxon>Bacillaceae</taxon>
        <taxon>Lederbergia</taxon>
    </lineage>
</organism>
<dbReference type="Pfam" id="PF02016">
    <property type="entry name" value="Peptidase_S66"/>
    <property type="match status" value="1"/>
</dbReference>
<evidence type="ECO:0000259" key="7">
    <source>
        <dbReference type="Pfam" id="PF02016"/>
    </source>
</evidence>
<feature type="active site" description="Charge relay system" evidence="6">
    <location>
        <position position="278"/>
    </location>
</feature>
<feature type="domain" description="LD-carboxypeptidase C-terminal" evidence="8">
    <location>
        <begin position="178"/>
        <end position="291"/>
    </location>
</feature>
<keyword evidence="3" id="KW-0645">Protease</keyword>
<evidence type="ECO:0000256" key="1">
    <source>
        <dbReference type="ARBA" id="ARBA00010233"/>
    </source>
</evidence>
<dbReference type="GO" id="GO:0006508">
    <property type="term" value="P:proteolysis"/>
    <property type="evidence" value="ECO:0007669"/>
    <property type="project" value="UniProtKB-KW"/>
</dbReference>
<dbReference type="Gene3D" id="3.50.30.60">
    <property type="entry name" value="LD-carboxypeptidase A C-terminal domain-like"/>
    <property type="match status" value="1"/>
</dbReference>
<comment type="similarity">
    <text evidence="1">Belongs to the peptidase S66 family.</text>
</comment>
<evidence type="ECO:0000256" key="3">
    <source>
        <dbReference type="ARBA" id="ARBA00022670"/>
    </source>
</evidence>
<evidence type="ECO:0000313" key="9">
    <source>
        <dbReference type="EMBL" id="OAK67665.1"/>
    </source>
</evidence>
<dbReference type="Pfam" id="PF17676">
    <property type="entry name" value="Peptidase_S66C"/>
    <property type="match status" value="1"/>
</dbReference>
<name>A0A177ZIN0_9BACI</name>
<protein>
    <recommendedName>
        <fullName evidence="11">LD-carboxypeptidase</fullName>
    </recommendedName>
</protein>
<dbReference type="SUPFAM" id="SSF52317">
    <property type="entry name" value="Class I glutamine amidotransferase-like"/>
    <property type="match status" value="1"/>
</dbReference>
<dbReference type="PIRSF" id="PIRSF028757">
    <property type="entry name" value="LD-carboxypeptidase"/>
    <property type="match status" value="1"/>
</dbReference>
<dbReference type="InterPro" id="IPR040449">
    <property type="entry name" value="Peptidase_S66_N"/>
</dbReference>
<dbReference type="Gene3D" id="3.40.50.10740">
    <property type="entry name" value="Class I glutamine amidotransferase-like"/>
    <property type="match status" value="1"/>
</dbReference>
<sequence>MNKGKALKKGAKIGLTAPAGPTDEDKLNKGITILRKLGFYVEIGLTCYQNEGGYLAGSANLRANELNQMFANPDIDAIFCLRGGYGAMQILPFLNFELIAAQPKMLIGYSDITALHIALQQKSALATIHGPMPASDLISASDFTLQALLSVITNAHLGGRIENPPGKIMECLVPGNAEGILTGGNLALITSLLGTPFEINTKGKILFLEEIGEEPYRIDRMLTQLALAGKFADAEGILLGSWTGCQSSDPKSFQVRDLFRRIIAPFGKPTLMNIRAGHCEPTVTLPFGIPAILQAEEGKLFYFNP</sequence>
<dbReference type="RefSeq" id="WP_064468893.1">
    <property type="nucleotide sequence ID" value="NZ_LDJR01000060.1"/>
</dbReference>
<dbReference type="PATRIC" id="fig|217031.6.peg.4390"/>
<evidence type="ECO:0000313" key="10">
    <source>
        <dbReference type="Proteomes" id="UP000077881"/>
    </source>
</evidence>
<dbReference type="PANTHER" id="PTHR30237:SF2">
    <property type="entry name" value="MUREIN TETRAPEPTIDE CARBOXYPEPTIDASE"/>
    <property type="match status" value="1"/>
</dbReference>
<accession>A0A177ZIN0</accession>
<evidence type="ECO:0000256" key="6">
    <source>
        <dbReference type="PIRSR" id="PIRSR028757-1"/>
    </source>
</evidence>
<dbReference type="OrthoDB" id="9807329at2"/>
<dbReference type="CDD" id="cd07025">
    <property type="entry name" value="Peptidase_S66"/>
    <property type="match status" value="1"/>
</dbReference>
<keyword evidence="4" id="KW-0378">Hydrolase</keyword>
<dbReference type="InterPro" id="IPR003507">
    <property type="entry name" value="S66_fam"/>
</dbReference>
<dbReference type="GO" id="GO:0004180">
    <property type="term" value="F:carboxypeptidase activity"/>
    <property type="evidence" value="ECO:0007669"/>
    <property type="project" value="UniProtKB-KW"/>
</dbReference>
<feature type="domain" description="LD-carboxypeptidase N-terminal" evidence="7">
    <location>
        <begin position="13"/>
        <end position="130"/>
    </location>
</feature>
<gene>
    <name evidence="9" type="ORF">ABB05_20220</name>
</gene>
<evidence type="ECO:0000256" key="5">
    <source>
        <dbReference type="ARBA" id="ARBA00022825"/>
    </source>
</evidence>
<keyword evidence="10" id="KW-1185">Reference proteome</keyword>
<dbReference type="InterPro" id="IPR029062">
    <property type="entry name" value="Class_I_gatase-like"/>
</dbReference>
<dbReference type="InterPro" id="IPR027461">
    <property type="entry name" value="Carboxypeptidase_A_C_sf"/>
</dbReference>
<evidence type="ECO:0000256" key="2">
    <source>
        <dbReference type="ARBA" id="ARBA00022645"/>
    </source>
</evidence>
<dbReference type="Proteomes" id="UP000077881">
    <property type="component" value="Unassembled WGS sequence"/>
</dbReference>
<dbReference type="AlphaFoldDB" id="A0A177ZIN0"/>
<dbReference type="EMBL" id="LDJR01000060">
    <property type="protein sequence ID" value="OAK67665.1"/>
    <property type="molecule type" value="Genomic_DNA"/>
</dbReference>
<dbReference type="GO" id="GO:0008236">
    <property type="term" value="F:serine-type peptidase activity"/>
    <property type="evidence" value="ECO:0007669"/>
    <property type="project" value="UniProtKB-KW"/>
</dbReference>
<feature type="active site" description="Nucleophile" evidence="6">
    <location>
        <position position="110"/>
    </location>
</feature>
<evidence type="ECO:0000259" key="8">
    <source>
        <dbReference type="Pfam" id="PF17676"/>
    </source>
</evidence>
<dbReference type="InterPro" id="IPR040921">
    <property type="entry name" value="Peptidase_S66C"/>
</dbReference>
<evidence type="ECO:0008006" key="11">
    <source>
        <dbReference type="Google" id="ProtNLM"/>
    </source>
</evidence>
<dbReference type="SUPFAM" id="SSF141986">
    <property type="entry name" value="LD-carboxypeptidase A C-terminal domain-like"/>
    <property type="match status" value="1"/>
</dbReference>
<evidence type="ECO:0000256" key="4">
    <source>
        <dbReference type="ARBA" id="ARBA00022801"/>
    </source>
</evidence>
<dbReference type="STRING" id="217031.ABB05_20220"/>
<feature type="active site" description="Charge relay system" evidence="6">
    <location>
        <position position="209"/>
    </location>
</feature>
<reference evidence="9 10" key="1">
    <citation type="submission" date="2015-05" db="EMBL/GenBank/DDBJ databases">
        <title>Comparison of genome.</title>
        <authorList>
            <person name="Zheng Z."/>
            <person name="Sun M."/>
        </authorList>
    </citation>
    <scope>NUCLEOTIDE SEQUENCE [LARGE SCALE GENOMIC DNA]</scope>
    <source>
        <strain evidence="9 10">G25-74</strain>
    </source>
</reference>
<keyword evidence="2" id="KW-0121">Carboxypeptidase</keyword>
<dbReference type="PANTHER" id="PTHR30237">
    <property type="entry name" value="MURAMOYLTETRAPEPTIDE CARBOXYPEPTIDASE"/>
    <property type="match status" value="1"/>
</dbReference>